<sequence length="116" mass="13192">MPDLLAGRRAEPRRLLSGSPDQRPSPSSLVILRHVRQARRARRKGVVMAPRSTTGIRLTQFHRTGRYALNRPGHDTTTFDVDVDFAGIATASGLTNGYWLREHNETDRTTWTWIQL</sequence>
<organism evidence="2 3">
    <name type="scientific">Mycobacterium phage 32HC</name>
    <dbReference type="NCBI Taxonomy" id="1445729"/>
    <lineage>
        <taxon>Viruses</taxon>
        <taxon>Duplodnaviria</taxon>
        <taxon>Heunggongvirae</taxon>
        <taxon>Uroviricota</taxon>
        <taxon>Caudoviricetes</taxon>
        <taxon>Trigintaduovirus</taxon>
        <taxon>Trigintaduovirus 32HC</taxon>
    </lineage>
</organism>
<dbReference type="EMBL" id="KJ028219">
    <property type="protein sequence ID" value="AHJ86330.1"/>
    <property type="molecule type" value="Genomic_DNA"/>
</dbReference>
<accession>W8EHC7</accession>
<proteinExistence type="predicted"/>
<feature type="compositionally biased region" description="Basic and acidic residues" evidence="1">
    <location>
        <begin position="1"/>
        <end position="14"/>
    </location>
</feature>
<feature type="region of interest" description="Disordered" evidence="1">
    <location>
        <begin position="1"/>
        <end position="28"/>
    </location>
</feature>
<dbReference type="KEGG" id="vg:18506015"/>
<reference evidence="2 3" key="1">
    <citation type="journal article" date="2014" name="Genome Announc.">
        <title>Complete genome sequences of nine mycobacteriophages.</title>
        <authorList>
            <person name="Franceschelli J.J."/>
            <person name="Suarez C.A."/>
            <person name="Teran L."/>
            <person name="Raya R.R."/>
            <person name="Morbidoni H.R."/>
        </authorList>
    </citation>
    <scope>NUCLEOTIDE SEQUENCE [LARGE SCALE GENOMIC DNA]</scope>
</reference>
<dbReference type="RefSeq" id="YP_009009523.1">
    <property type="nucleotide sequence ID" value="NC_023602.1"/>
</dbReference>
<evidence type="ECO:0000313" key="2">
    <source>
        <dbReference type="EMBL" id="AHJ86330.1"/>
    </source>
</evidence>
<name>W8EHC7_9CAUD</name>
<gene>
    <name evidence="2" type="ORF">32HC_52</name>
</gene>
<feature type="compositionally biased region" description="Polar residues" evidence="1">
    <location>
        <begin position="19"/>
        <end position="28"/>
    </location>
</feature>
<dbReference type="Proteomes" id="UP000201080">
    <property type="component" value="Segment"/>
</dbReference>
<evidence type="ECO:0000313" key="3">
    <source>
        <dbReference type="Proteomes" id="UP000201080"/>
    </source>
</evidence>
<keyword evidence="3" id="KW-1185">Reference proteome</keyword>
<protein>
    <submittedName>
        <fullName evidence="2">Uncharacterized protein</fullName>
    </submittedName>
</protein>
<evidence type="ECO:0000256" key="1">
    <source>
        <dbReference type="SAM" id="MobiDB-lite"/>
    </source>
</evidence>